<dbReference type="SUPFAM" id="SSF53850">
    <property type="entry name" value="Periplasmic binding protein-like II"/>
    <property type="match status" value="1"/>
</dbReference>
<dbReference type="Proteomes" id="UP001501285">
    <property type="component" value="Unassembled WGS sequence"/>
</dbReference>
<evidence type="ECO:0000256" key="2">
    <source>
        <dbReference type="SAM" id="MobiDB-lite"/>
    </source>
</evidence>
<proteinExistence type="inferred from homology"/>
<dbReference type="InterPro" id="IPR042100">
    <property type="entry name" value="Bug_dom1"/>
</dbReference>
<evidence type="ECO:0000256" key="1">
    <source>
        <dbReference type="ARBA" id="ARBA00006987"/>
    </source>
</evidence>
<dbReference type="PANTHER" id="PTHR42928:SF3">
    <property type="entry name" value="UPF0065 PROTEIN YFLP"/>
    <property type="match status" value="1"/>
</dbReference>
<dbReference type="PANTHER" id="PTHR42928">
    <property type="entry name" value="TRICARBOXYLATE-BINDING PROTEIN"/>
    <property type="match status" value="1"/>
</dbReference>
<dbReference type="RefSeq" id="WP_343986381.1">
    <property type="nucleotide sequence ID" value="NZ_BAAANB010000001.1"/>
</dbReference>
<comment type="similarity">
    <text evidence="1">Belongs to the UPF0065 (bug) family.</text>
</comment>
<organism evidence="3 4">
    <name type="scientific">Terrabacter terrae</name>
    <dbReference type="NCBI Taxonomy" id="318434"/>
    <lineage>
        <taxon>Bacteria</taxon>
        <taxon>Bacillati</taxon>
        <taxon>Actinomycetota</taxon>
        <taxon>Actinomycetes</taxon>
        <taxon>Micrococcales</taxon>
        <taxon>Intrasporangiaceae</taxon>
        <taxon>Terrabacter</taxon>
    </lineage>
</organism>
<comment type="caution">
    <text evidence="3">The sequence shown here is derived from an EMBL/GenBank/DDBJ whole genome shotgun (WGS) entry which is preliminary data.</text>
</comment>
<dbReference type="CDD" id="cd07012">
    <property type="entry name" value="PBP2_Bug_TTT"/>
    <property type="match status" value="1"/>
</dbReference>
<evidence type="ECO:0000313" key="4">
    <source>
        <dbReference type="Proteomes" id="UP001501285"/>
    </source>
</evidence>
<dbReference type="Pfam" id="PF03401">
    <property type="entry name" value="TctC"/>
    <property type="match status" value="1"/>
</dbReference>
<dbReference type="Gene3D" id="3.40.190.150">
    <property type="entry name" value="Bordetella uptake gene, domain 1"/>
    <property type="match status" value="1"/>
</dbReference>
<dbReference type="EMBL" id="BAAANB010000001">
    <property type="protein sequence ID" value="GAA2018426.1"/>
    <property type="molecule type" value="Genomic_DNA"/>
</dbReference>
<evidence type="ECO:0000313" key="3">
    <source>
        <dbReference type="EMBL" id="GAA2018426.1"/>
    </source>
</evidence>
<dbReference type="InterPro" id="IPR005064">
    <property type="entry name" value="BUG"/>
</dbReference>
<dbReference type="Gene3D" id="3.40.190.10">
    <property type="entry name" value="Periplasmic binding protein-like II"/>
    <property type="match status" value="1"/>
</dbReference>
<accession>A0ABN2TSD3</accession>
<feature type="region of interest" description="Disordered" evidence="2">
    <location>
        <begin position="1"/>
        <end position="22"/>
    </location>
</feature>
<dbReference type="PIRSF" id="PIRSF017082">
    <property type="entry name" value="YflP"/>
    <property type="match status" value="1"/>
</dbReference>
<gene>
    <name evidence="3" type="ORF">GCM10009740_02790</name>
</gene>
<reference evidence="3 4" key="1">
    <citation type="journal article" date="2019" name="Int. J. Syst. Evol. Microbiol.">
        <title>The Global Catalogue of Microorganisms (GCM) 10K type strain sequencing project: providing services to taxonomists for standard genome sequencing and annotation.</title>
        <authorList>
            <consortium name="The Broad Institute Genomics Platform"/>
            <consortium name="The Broad Institute Genome Sequencing Center for Infectious Disease"/>
            <person name="Wu L."/>
            <person name="Ma J."/>
        </authorList>
    </citation>
    <scope>NUCLEOTIDE SEQUENCE [LARGE SCALE GENOMIC DNA]</scope>
    <source>
        <strain evidence="3 4">JCM 14283</strain>
    </source>
</reference>
<name>A0ABN2TSD3_9MICO</name>
<sequence length="355" mass="36571">MSIHLTARPGTPGARSPRPTRSRRVGALVALAAAGALALSACGATAKKDAASTGAAAGPATGLQIMVPNSPGGGYDTTARTVAQVMDNQKITSSVQVFNLPGAGGTVGLQRVVNEKGNGKLAMQMGLGVVGAAYTQKSKATLGDTTPIAKLIEEAGAIVVSKDSPYKDLKSLVDAWKKDPSKINVGGGSSPGGPDHLLPMQLAKAVGIDPTKVSYISYDGGGELLPAILGNKIGFGASGFGEFLEQVKSGSVRVLAVTSDKRIDALPDVPTVKESGIDFTFTNWRGIVAPPEISAGDKQVWVDALTKMHGSDAWKAELEKRGWTDAFETGDQFGTFLKAQDQDVADILKGLGLTS</sequence>
<keyword evidence="4" id="KW-1185">Reference proteome</keyword>
<protein>
    <submittedName>
        <fullName evidence="3">Tripartite tricarboxylate transporter substrate binding protein</fullName>
    </submittedName>
</protein>